<dbReference type="Proteomes" id="UP001243330">
    <property type="component" value="Unassembled WGS sequence"/>
</dbReference>
<gene>
    <name evidence="1" type="ORF">CCHR01_19882</name>
</gene>
<reference evidence="1" key="1">
    <citation type="submission" date="2023-01" db="EMBL/GenBank/DDBJ databases">
        <title>Colletotrichum chrysophilum M932 genome sequence.</title>
        <authorList>
            <person name="Baroncelli R."/>
        </authorList>
    </citation>
    <scope>NUCLEOTIDE SEQUENCE</scope>
    <source>
        <strain evidence="1">M932</strain>
    </source>
</reference>
<evidence type="ECO:0000313" key="1">
    <source>
        <dbReference type="EMBL" id="KAK1837495.1"/>
    </source>
</evidence>
<feature type="non-terminal residue" evidence="1">
    <location>
        <position position="1"/>
    </location>
</feature>
<proteinExistence type="predicted"/>
<sequence length="137" mass="15235">LIHICCFLSSPGHFQPCLTLNLDLATAAVTASGKERYLTKSPPTLQKICFLLQILGPTKPYFVLLHLFFSLLFFLTFPTPPGKQPGLVREKTEKTANTLFNLLRFPLCFFFSPSKPSCLDYPSICLPPSLHHPGPAT</sequence>
<accession>A0AAD9E6U2</accession>
<name>A0AAD9E6U2_9PEZI</name>
<dbReference type="EMBL" id="JAQOWY010001204">
    <property type="protein sequence ID" value="KAK1837495.1"/>
    <property type="molecule type" value="Genomic_DNA"/>
</dbReference>
<comment type="caution">
    <text evidence="1">The sequence shown here is derived from an EMBL/GenBank/DDBJ whole genome shotgun (WGS) entry which is preliminary data.</text>
</comment>
<keyword evidence="2" id="KW-1185">Reference proteome</keyword>
<evidence type="ECO:0000313" key="2">
    <source>
        <dbReference type="Proteomes" id="UP001243330"/>
    </source>
</evidence>
<dbReference type="AlphaFoldDB" id="A0AAD9E6U2"/>
<protein>
    <submittedName>
        <fullName evidence="1">Uncharacterized protein</fullName>
    </submittedName>
</protein>
<organism evidence="1 2">
    <name type="scientific">Colletotrichum chrysophilum</name>
    <dbReference type="NCBI Taxonomy" id="1836956"/>
    <lineage>
        <taxon>Eukaryota</taxon>
        <taxon>Fungi</taxon>
        <taxon>Dikarya</taxon>
        <taxon>Ascomycota</taxon>
        <taxon>Pezizomycotina</taxon>
        <taxon>Sordariomycetes</taxon>
        <taxon>Hypocreomycetidae</taxon>
        <taxon>Glomerellales</taxon>
        <taxon>Glomerellaceae</taxon>
        <taxon>Colletotrichum</taxon>
        <taxon>Colletotrichum gloeosporioides species complex</taxon>
    </lineage>
</organism>